<keyword evidence="3" id="KW-1185">Reference proteome</keyword>
<evidence type="ECO:0008006" key="4">
    <source>
        <dbReference type="Google" id="ProtNLM"/>
    </source>
</evidence>
<dbReference type="Proteomes" id="UP001054945">
    <property type="component" value="Unassembled WGS sequence"/>
</dbReference>
<protein>
    <recommendedName>
        <fullName evidence="4">Secreted protein</fullName>
    </recommendedName>
</protein>
<accession>A0AAV4QZ53</accession>
<organism evidence="2 3">
    <name type="scientific">Caerostris extrusa</name>
    <name type="common">Bark spider</name>
    <name type="synonym">Caerostris bankana</name>
    <dbReference type="NCBI Taxonomy" id="172846"/>
    <lineage>
        <taxon>Eukaryota</taxon>
        <taxon>Metazoa</taxon>
        <taxon>Ecdysozoa</taxon>
        <taxon>Arthropoda</taxon>
        <taxon>Chelicerata</taxon>
        <taxon>Arachnida</taxon>
        <taxon>Araneae</taxon>
        <taxon>Araneomorphae</taxon>
        <taxon>Entelegynae</taxon>
        <taxon>Araneoidea</taxon>
        <taxon>Araneidae</taxon>
        <taxon>Caerostris</taxon>
    </lineage>
</organism>
<dbReference type="EMBL" id="BPLR01006933">
    <property type="protein sequence ID" value="GIY13400.1"/>
    <property type="molecule type" value="Genomic_DNA"/>
</dbReference>
<evidence type="ECO:0000313" key="2">
    <source>
        <dbReference type="EMBL" id="GIY13400.1"/>
    </source>
</evidence>
<evidence type="ECO:0000313" key="3">
    <source>
        <dbReference type="Proteomes" id="UP001054945"/>
    </source>
</evidence>
<reference evidence="2 3" key="1">
    <citation type="submission" date="2021-06" db="EMBL/GenBank/DDBJ databases">
        <title>Caerostris extrusa draft genome.</title>
        <authorList>
            <person name="Kono N."/>
            <person name="Arakawa K."/>
        </authorList>
    </citation>
    <scope>NUCLEOTIDE SEQUENCE [LARGE SCALE GENOMIC DNA]</scope>
</reference>
<keyword evidence="1" id="KW-0732">Signal</keyword>
<comment type="caution">
    <text evidence="2">The sequence shown here is derived from an EMBL/GenBank/DDBJ whole genome shotgun (WGS) entry which is preliminary data.</text>
</comment>
<proteinExistence type="predicted"/>
<sequence>MKYLFLLCLFSELVSLLHGSGKAPVPLFISLVDYITKSLLQGRTIPGNQPPNYTQTIKSGPICQFPPFLFATNHRDSFSSIPPSHPQVLLFAGERMVSSSVPFFSTPSADNLTFGEEGHSCVGHSADQP</sequence>
<evidence type="ECO:0000256" key="1">
    <source>
        <dbReference type="SAM" id="SignalP"/>
    </source>
</evidence>
<feature type="signal peptide" evidence="1">
    <location>
        <begin position="1"/>
        <end position="19"/>
    </location>
</feature>
<feature type="chain" id="PRO_5043439207" description="Secreted protein" evidence="1">
    <location>
        <begin position="20"/>
        <end position="129"/>
    </location>
</feature>
<gene>
    <name evidence="2" type="ORF">CEXT_32171</name>
</gene>
<name>A0AAV4QZ53_CAEEX</name>
<dbReference type="AlphaFoldDB" id="A0AAV4QZ53"/>